<feature type="transmembrane region" description="Helical" evidence="9">
    <location>
        <begin position="146"/>
        <end position="169"/>
    </location>
</feature>
<gene>
    <name evidence="10" type="primary">steT_1</name>
    <name evidence="10" type="ORF">ADICEAN_00635</name>
</gene>
<feature type="transmembrane region" description="Helical" evidence="9">
    <location>
        <begin position="12"/>
        <end position="31"/>
    </location>
</feature>
<dbReference type="InterPro" id="IPR002293">
    <property type="entry name" value="AA/rel_permease1"/>
</dbReference>
<evidence type="ECO:0000256" key="4">
    <source>
        <dbReference type="ARBA" id="ARBA00022475"/>
    </source>
</evidence>
<dbReference type="PATRIC" id="fig|1279009.4.peg.652"/>
<dbReference type="GO" id="GO:0022857">
    <property type="term" value="F:transmembrane transporter activity"/>
    <property type="evidence" value="ECO:0007669"/>
    <property type="project" value="InterPro"/>
</dbReference>
<comment type="caution">
    <text evidence="10">The sequence shown here is derived from an EMBL/GenBank/DDBJ whole genome shotgun (WGS) entry which is preliminary data.</text>
</comment>
<dbReference type="GO" id="GO:0005886">
    <property type="term" value="C:plasma membrane"/>
    <property type="evidence" value="ECO:0007669"/>
    <property type="project" value="UniProtKB-SubCell"/>
</dbReference>
<keyword evidence="11" id="KW-1185">Reference proteome</keyword>
<dbReference type="PIRSF" id="PIRSF006060">
    <property type="entry name" value="AA_transporter"/>
    <property type="match status" value="1"/>
</dbReference>
<feature type="transmembrane region" description="Helical" evidence="9">
    <location>
        <begin position="220"/>
        <end position="245"/>
    </location>
</feature>
<reference evidence="10 11" key="1">
    <citation type="journal article" date="2013" name="Genome Announc.">
        <title>Draft Genome Sequence of Cesiribacter andamanensis Strain AMV16T, Isolated from a Soil Sample from a Mud Volcano in the Andaman Islands, India.</title>
        <authorList>
            <person name="Shivaji S."/>
            <person name="Ara S."/>
            <person name="Begum Z."/>
            <person name="Srinivas T.N."/>
            <person name="Singh A."/>
            <person name="Kumar Pinnaka A."/>
        </authorList>
    </citation>
    <scope>NUCLEOTIDE SEQUENCE [LARGE SCALE GENOMIC DNA]</scope>
    <source>
        <strain evidence="10 11">AMV16</strain>
    </source>
</reference>
<evidence type="ECO:0000256" key="7">
    <source>
        <dbReference type="ARBA" id="ARBA00023136"/>
    </source>
</evidence>
<evidence type="ECO:0000256" key="8">
    <source>
        <dbReference type="ARBA" id="ARBA00045636"/>
    </source>
</evidence>
<dbReference type="PANTHER" id="PTHR42770">
    <property type="entry name" value="AMINO ACID TRANSPORTER-RELATED"/>
    <property type="match status" value="1"/>
</dbReference>
<comment type="similarity">
    <text evidence="2">Belongs to the amino acid-polyamine-organocation (APC) superfamily. Basic amino acid/polyamine antiporter (APA) (TC 2.A.3.2) family.</text>
</comment>
<keyword evidence="4" id="KW-1003">Cell membrane</keyword>
<feature type="transmembrane region" description="Helical" evidence="9">
    <location>
        <begin position="37"/>
        <end position="61"/>
    </location>
</feature>
<dbReference type="OrthoDB" id="9806937at2"/>
<keyword evidence="5 9" id="KW-0812">Transmembrane</keyword>
<feature type="transmembrane region" description="Helical" evidence="9">
    <location>
        <begin position="400"/>
        <end position="419"/>
    </location>
</feature>
<feature type="transmembrane region" description="Helical" evidence="9">
    <location>
        <begin position="374"/>
        <end position="394"/>
    </location>
</feature>
<dbReference type="Pfam" id="PF13520">
    <property type="entry name" value="AA_permease_2"/>
    <property type="match status" value="1"/>
</dbReference>
<feature type="transmembrane region" description="Helical" evidence="9">
    <location>
        <begin position="265"/>
        <end position="288"/>
    </location>
</feature>
<evidence type="ECO:0000313" key="11">
    <source>
        <dbReference type="Proteomes" id="UP000011910"/>
    </source>
</evidence>
<dbReference type="eggNOG" id="COG0531">
    <property type="taxonomic scope" value="Bacteria"/>
</dbReference>
<sequence length="425" mass="45860">MLKREISRWDLVLLLINSLIGAGIFGLPSKIFAQSGIYSLAALLVCALIVLLIVLMFAEVASRFDQTGGPYRYVLAAFGRLPAFVVGWLILITRVSTYAALIHLLVTYLAYFMPLFEQQTYRCGAIIGITGLLSWVNHRGVRSATLLSNGLAISKILPLLLFCGMGLFFLDADLLTVPPARPALSDFSASVLVLIFAFTGFEAVLVNTGEVQQPRRSIPFALLVAILFVAVFYGLIQLVSIGTLPELATSEKPITEAAQRFMGPWGAALITLGAIVSIGGTLNAVMLIGSRLPYALSLEGQFPQLFTHLHPKNRTPTYSLLVFSGVSLLASLTGSFIYAVSISVISKVLIFLLVCGAMLPLRKKGVGNRTYFRLPWGGAFAISGVVASIALLASARAEEFVDVLMAVGLGLGLYGLYLLRSRLRH</sequence>
<evidence type="ECO:0000256" key="2">
    <source>
        <dbReference type="ARBA" id="ARBA00008220"/>
    </source>
</evidence>
<dbReference type="Gene3D" id="1.20.1740.10">
    <property type="entry name" value="Amino acid/polyamine transporter I"/>
    <property type="match status" value="1"/>
</dbReference>
<feature type="transmembrane region" description="Helical" evidence="9">
    <location>
        <begin position="318"/>
        <end position="338"/>
    </location>
</feature>
<protein>
    <recommendedName>
        <fullName evidence="3">Arginine/agmatine antiporter</fullName>
    </recommendedName>
</protein>
<proteinExistence type="inferred from homology"/>
<organism evidence="10 11">
    <name type="scientific">Cesiribacter andamanensis AMV16</name>
    <dbReference type="NCBI Taxonomy" id="1279009"/>
    <lineage>
        <taxon>Bacteria</taxon>
        <taxon>Pseudomonadati</taxon>
        <taxon>Bacteroidota</taxon>
        <taxon>Cytophagia</taxon>
        <taxon>Cytophagales</taxon>
        <taxon>Cesiribacteraceae</taxon>
        <taxon>Cesiribacter</taxon>
    </lineage>
</organism>
<accession>M7NAE9</accession>
<evidence type="ECO:0000256" key="3">
    <source>
        <dbReference type="ARBA" id="ARBA00021069"/>
    </source>
</evidence>
<name>M7NAE9_9BACT</name>
<dbReference type="AlphaFoldDB" id="M7NAE9"/>
<feature type="transmembrane region" description="Helical" evidence="9">
    <location>
        <begin position="73"/>
        <end position="92"/>
    </location>
</feature>
<evidence type="ECO:0000256" key="1">
    <source>
        <dbReference type="ARBA" id="ARBA00004651"/>
    </source>
</evidence>
<dbReference type="RefSeq" id="WP_009194042.1">
    <property type="nucleotide sequence ID" value="NZ_AODQ01000009.1"/>
</dbReference>
<comment type="subcellular location">
    <subcellularLocation>
        <location evidence="1">Cell membrane</location>
        <topology evidence="1">Multi-pass membrane protein</topology>
    </subcellularLocation>
</comment>
<dbReference type="PANTHER" id="PTHR42770:SF18">
    <property type="entry name" value="ARGININE_AGMATINE ANTIPORTER"/>
    <property type="match status" value="1"/>
</dbReference>
<dbReference type="Proteomes" id="UP000011910">
    <property type="component" value="Unassembled WGS sequence"/>
</dbReference>
<dbReference type="EMBL" id="AODQ01000009">
    <property type="protein sequence ID" value="EMR04227.1"/>
    <property type="molecule type" value="Genomic_DNA"/>
</dbReference>
<dbReference type="InterPro" id="IPR050367">
    <property type="entry name" value="APC_superfamily"/>
</dbReference>
<keyword evidence="6 9" id="KW-1133">Transmembrane helix</keyword>
<feature type="transmembrane region" description="Helical" evidence="9">
    <location>
        <begin position="189"/>
        <end position="208"/>
    </location>
</feature>
<feature type="transmembrane region" description="Helical" evidence="9">
    <location>
        <begin position="344"/>
        <end position="362"/>
    </location>
</feature>
<feature type="transmembrane region" description="Helical" evidence="9">
    <location>
        <begin position="98"/>
        <end position="116"/>
    </location>
</feature>
<evidence type="ECO:0000256" key="5">
    <source>
        <dbReference type="ARBA" id="ARBA00022692"/>
    </source>
</evidence>
<dbReference type="STRING" id="1279009.ADICEAN_00635"/>
<comment type="function">
    <text evidence="8">Major component of the acid-resistance (AR) system allowing enteric pathogens to survive the acidic environment in the stomach. Exchanges extracellular arginine for its intracellular decarboxylation product agmatine (Agm) thereby expelling intracellular protons. Probably undergoes several conformational states in order to translocate the substrate across the membrane; keeps the substrate accessible to only 1 side of the membrane at a time by opening and closing 3 membrane-internal gates.</text>
</comment>
<evidence type="ECO:0000313" key="10">
    <source>
        <dbReference type="EMBL" id="EMR04227.1"/>
    </source>
</evidence>
<evidence type="ECO:0000256" key="6">
    <source>
        <dbReference type="ARBA" id="ARBA00022989"/>
    </source>
</evidence>
<keyword evidence="7 9" id="KW-0472">Membrane</keyword>
<evidence type="ECO:0000256" key="9">
    <source>
        <dbReference type="SAM" id="Phobius"/>
    </source>
</evidence>